<reference evidence="2" key="1">
    <citation type="submission" date="2021-02" db="EMBL/GenBank/DDBJ databases">
        <authorList>
            <person name="Nowell W R."/>
        </authorList>
    </citation>
    <scope>NUCLEOTIDE SEQUENCE</scope>
</reference>
<gene>
    <name evidence="2" type="ORF">SMN809_LOCUS64040</name>
</gene>
<evidence type="ECO:0000256" key="1">
    <source>
        <dbReference type="SAM" id="MobiDB-lite"/>
    </source>
</evidence>
<dbReference type="AlphaFoldDB" id="A0A8S3G5U4"/>
<comment type="caution">
    <text evidence="2">The sequence shown here is derived from an EMBL/GenBank/DDBJ whole genome shotgun (WGS) entry which is preliminary data.</text>
</comment>
<feature type="non-terminal residue" evidence="2">
    <location>
        <position position="80"/>
    </location>
</feature>
<proteinExistence type="predicted"/>
<dbReference type="EMBL" id="CAJOBI010284791">
    <property type="protein sequence ID" value="CAF5153405.1"/>
    <property type="molecule type" value="Genomic_DNA"/>
</dbReference>
<protein>
    <submittedName>
        <fullName evidence="2">Uncharacterized protein</fullName>
    </submittedName>
</protein>
<dbReference type="Proteomes" id="UP000676336">
    <property type="component" value="Unassembled WGS sequence"/>
</dbReference>
<name>A0A8S3G5U4_9BILA</name>
<sequence>VMSTIESNPKNHPILSISASLQPVTPSPTPPPPLIIPNASAITPTTSLPSSPALFHDDKPIEKLYKKEKQILFEFEQIVK</sequence>
<evidence type="ECO:0000313" key="2">
    <source>
        <dbReference type="EMBL" id="CAF5153405.1"/>
    </source>
</evidence>
<evidence type="ECO:0000313" key="3">
    <source>
        <dbReference type="Proteomes" id="UP000676336"/>
    </source>
</evidence>
<feature type="region of interest" description="Disordered" evidence="1">
    <location>
        <begin position="1"/>
        <end position="31"/>
    </location>
</feature>
<organism evidence="2 3">
    <name type="scientific">Rotaria magnacalcarata</name>
    <dbReference type="NCBI Taxonomy" id="392030"/>
    <lineage>
        <taxon>Eukaryota</taxon>
        <taxon>Metazoa</taxon>
        <taxon>Spiralia</taxon>
        <taxon>Gnathifera</taxon>
        <taxon>Rotifera</taxon>
        <taxon>Eurotatoria</taxon>
        <taxon>Bdelloidea</taxon>
        <taxon>Philodinida</taxon>
        <taxon>Philodinidae</taxon>
        <taxon>Rotaria</taxon>
    </lineage>
</organism>
<feature type="non-terminal residue" evidence="2">
    <location>
        <position position="1"/>
    </location>
</feature>
<accession>A0A8S3G5U4</accession>
<feature type="compositionally biased region" description="Polar residues" evidence="1">
    <location>
        <begin position="1"/>
        <end position="10"/>
    </location>
</feature>